<sequence>MGEFHKSSYSLANSECVEVAEGRTTLVRDSQRRDLGHLAFPASEWRALLADIDSL</sequence>
<reference evidence="3" key="1">
    <citation type="journal article" date="2019" name="Int. J. Syst. Evol. Microbiol.">
        <title>The Global Catalogue of Microorganisms (GCM) 10K type strain sequencing project: providing services to taxonomists for standard genome sequencing and annotation.</title>
        <authorList>
            <consortium name="The Broad Institute Genomics Platform"/>
            <consortium name="The Broad Institute Genome Sequencing Center for Infectious Disease"/>
            <person name="Wu L."/>
            <person name="Ma J."/>
        </authorList>
    </citation>
    <scope>NUCLEOTIDE SEQUENCE [LARGE SCALE GENOMIC DNA]</scope>
    <source>
        <strain evidence="3">TBRC 1826</strain>
    </source>
</reference>
<evidence type="ECO:0000259" key="1">
    <source>
        <dbReference type="Pfam" id="PF04149"/>
    </source>
</evidence>
<dbReference type="RefSeq" id="WP_378532381.1">
    <property type="nucleotide sequence ID" value="NZ_JBHSBH010000007.1"/>
</dbReference>
<dbReference type="InterPro" id="IPR007278">
    <property type="entry name" value="DUF397"/>
</dbReference>
<protein>
    <submittedName>
        <fullName evidence="2">DUF397 domain-containing protein</fullName>
    </submittedName>
</protein>
<organism evidence="2 3">
    <name type="scientific">Nocardiopsis sediminis</name>
    <dbReference type="NCBI Taxonomy" id="1778267"/>
    <lineage>
        <taxon>Bacteria</taxon>
        <taxon>Bacillati</taxon>
        <taxon>Actinomycetota</taxon>
        <taxon>Actinomycetes</taxon>
        <taxon>Streptosporangiales</taxon>
        <taxon>Nocardiopsidaceae</taxon>
        <taxon>Nocardiopsis</taxon>
    </lineage>
</organism>
<dbReference type="Pfam" id="PF04149">
    <property type="entry name" value="DUF397"/>
    <property type="match status" value="1"/>
</dbReference>
<evidence type="ECO:0000313" key="2">
    <source>
        <dbReference type="EMBL" id="MFC3996387.1"/>
    </source>
</evidence>
<accession>A0ABV8FN35</accession>
<dbReference type="Proteomes" id="UP001595847">
    <property type="component" value="Unassembled WGS sequence"/>
</dbReference>
<keyword evidence="3" id="KW-1185">Reference proteome</keyword>
<comment type="caution">
    <text evidence="2">The sequence shown here is derived from an EMBL/GenBank/DDBJ whole genome shotgun (WGS) entry which is preliminary data.</text>
</comment>
<dbReference type="EMBL" id="JBHSBH010000007">
    <property type="protein sequence ID" value="MFC3996387.1"/>
    <property type="molecule type" value="Genomic_DNA"/>
</dbReference>
<evidence type="ECO:0000313" key="3">
    <source>
        <dbReference type="Proteomes" id="UP001595847"/>
    </source>
</evidence>
<proteinExistence type="predicted"/>
<name>A0ABV8FN35_9ACTN</name>
<gene>
    <name evidence="2" type="ORF">ACFOVU_10700</name>
</gene>
<feature type="domain" description="DUF397" evidence="1">
    <location>
        <begin position="4"/>
        <end position="52"/>
    </location>
</feature>